<protein>
    <submittedName>
        <fullName evidence="1">Uncharacterized protein</fullName>
    </submittedName>
</protein>
<dbReference type="RefSeq" id="WP_003982327.1">
    <property type="nucleotide sequence ID" value="NZ_CP043497.1"/>
</dbReference>
<organism evidence="1 2">
    <name type="scientific">Streptomyces rimosus subsp. rimosus</name>
    <dbReference type="NCBI Taxonomy" id="132474"/>
    <lineage>
        <taxon>Bacteria</taxon>
        <taxon>Bacillati</taxon>
        <taxon>Actinomycetota</taxon>
        <taxon>Actinomycetes</taxon>
        <taxon>Kitasatosporales</taxon>
        <taxon>Streptomycetaceae</taxon>
        <taxon>Streptomyces</taxon>
    </lineage>
</organism>
<sequence length="169" mass="19332">MFGIENYSPRWLNGIAGIRATHAQRLRTLIGRPLTRLWLVWDTQDDEWFSDCPVLLDFDGEQVEINHYKFHDLSITWNSVDPRVPLQWPAFPTQWRHDAAPQTTVLLGQPLQDIQLLDWQGADMAQGMVAVSFLFPSGRITIYNALDENGLTFAEPGPEYRRHTLAASA</sequence>
<evidence type="ECO:0000313" key="2">
    <source>
        <dbReference type="Proteomes" id="UP000829494"/>
    </source>
</evidence>
<evidence type="ECO:0000313" key="1">
    <source>
        <dbReference type="EMBL" id="UNZ03284.1"/>
    </source>
</evidence>
<dbReference type="EMBL" id="CP094298">
    <property type="protein sequence ID" value="UNZ03284.1"/>
    <property type="molecule type" value="Genomic_DNA"/>
</dbReference>
<proteinExistence type="predicted"/>
<accession>A0ABY3YZQ1</accession>
<keyword evidence="2" id="KW-1185">Reference proteome</keyword>
<dbReference type="GeneID" id="66857618"/>
<dbReference type="Proteomes" id="UP000829494">
    <property type="component" value="Chromosome"/>
</dbReference>
<name>A0ABY3YZQ1_STRRM</name>
<gene>
    <name evidence="1" type="ORF">SRIMR7_14100</name>
</gene>
<reference evidence="1 2" key="1">
    <citation type="submission" date="2022-03" db="EMBL/GenBank/DDBJ databases">
        <title>Complete genome of Streptomyces rimosus ssp. rimosus R7 (=ATCC 10970).</title>
        <authorList>
            <person name="Beganovic S."/>
            <person name="Ruckert C."/>
            <person name="Busche T."/>
            <person name="Kalinowski J."/>
            <person name="Wittmann C."/>
        </authorList>
    </citation>
    <scope>NUCLEOTIDE SEQUENCE [LARGE SCALE GENOMIC DNA]</scope>
    <source>
        <strain evidence="1 2">R7</strain>
    </source>
</reference>